<feature type="compositionally biased region" description="Basic and acidic residues" evidence="1">
    <location>
        <begin position="358"/>
        <end position="376"/>
    </location>
</feature>
<feature type="region of interest" description="Disordered" evidence="1">
    <location>
        <begin position="333"/>
        <end position="396"/>
    </location>
</feature>
<evidence type="ECO:0000313" key="3">
    <source>
        <dbReference type="Proteomes" id="UP000509510"/>
    </source>
</evidence>
<reference evidence="3" key="1">
    <citation type="submission" date="2020-06" db="EMBL/GenBank/DDBJ databases">
        <title>A chromosome-scale genome assembly of Talaromyces rugulosus W13939.</title>
        <authorList>
            <person name="Wang B."/>
            <person name="Guo L."/>
            <person name="Ye K."/>
            <person name="Wang L."/>
        </authorList>
    </citation>
    <scope>NUCLEOTIDE SEQUENCE [LARGE SCALE GENOMIC DNA]</scope>
    <source>
        <strain evidence="3">W13939</strain>
    </source>
</reference>
<feature type="region of interest" description="Disordered" evidence="1">
    <location>
        <begin position="1"/>
        <end position="35"/>
    </location>
</feature>
<dbReference type="RefSeq" id="XP_035342024.1">
    <property type="nucleotide sequence ID" value="XM_035486131.1"/>
</dbReference>
<dbReference type="OrthoDB" id="3485856at2759"/>
<evidence type="ECO:0000256" key="1">
    <source>
        <dbReference type="SAM" id="MobiDB-lite"/>
    </source>
</evidence>
<evidence type="ECO:0000313" key="2">
    <source>
        <dbReference type="EMBL" id="QKX55846.1"/>
    </source>
</evidence>
<dbReference type="KEGG" id="trg:TRUGW13939_02945"/>
<accession>A0A7H8QPR0</accession>
<dbReference type="GeneID" id="55990451"/>
<dbReference type="EMBL" id="CP055899">
    <property type="protein sequence ID" value="QKX55846.1"/>
    <property type="molecule type" value="Genomic_DNA"/>
</dbReference>
<name>A0A7H8QPR0_TALRU</name>
<organism evidence="2 3">
    <name type="scientific">Talaromyces rugulosus</name>
    <name type="common">Penicillium rugulosum</name>
    <dbReference type="NCBI Taxonomy" id="121627"/>
    <lineage>
        <taxon>Eukaryota</taxon>
        <taxon>Fungi</taxon>
        <taxon>Dikarya</taxon>
        <taxon>Ascomycota</taxon>
        <taxon>Pezizomycotina</taxon>
        <taxon>Eurotiomycetes</taxon>
        <taxon>Eurotiomycetidae</taxon>
        <taxon>Eurotiales</taxon>
        <taxon>Trichocomaceae</taxon>
        <taxon>Talaromyces</taxon>
        <taxon>Talaromyces sect. Islandici</taxon>
    </lineage>
</organism>
<protein>
    <submittedName>
        <fullName evidence="2">Uncharacterized protein</fullName>
    </submittedName>
</protein>
<feature type="compositionally biased region" description="Basic and acidic residues" evidence="1">
    <location>
        <begin position="333"/>
        <end position="346"/>
    </location>
</feature>
<dbReference type="Proteomes" id="UP000509510">
    <property type="component" value="Chromosome II"/>
</dbReference>
<dbReference type="AlphaFoldDB" id="A0A7H8QPR0"/>
<feature type="compositionally biased region" description="Polar residues" evidence="1">
    <location>
        <begin position="22"/>
        <end position="35"/>
    </location>
</feature>
<gene>
    <name evidence="2" type="ORF">TRUGW13939_02945</name>
</gene>
<keyword evidence="3" id="KW-1185">Reference proteome</keyword>
<feature type="compositionally biased region" description="Low complexity" evidence="1">
    <location>
        <begin position="1"/>
        <end position="12"/>
    </location>
</feature>
<sequence length="396" mass="44684">MESCSPSPVSKSPPDRRPARRTNISRTPASSESRQILRNTGAENALQVLRRLQKHSTSTLHGDEEIKLHLSTDQYLQLLKALESDQALDNYTKCKARWDYDPSTSLIRFRMPTPVHEFFAVSVANEICEHLREIASNKNAAGEFAALIANGGSSRMILKDGDTKLPVYPQREPDAQFQHPDALYPGVVMEISYAQKGSDLRKLAWDYIMHSNGNIKVVIGIDINYGDTKESTLSLWRSSYIKEEGEELDILEISQDIKNQVTMSFHLHTERTANQSQPFRAQDGSPVNIKESVRFKLSDFAPDQLSAGFQGIEICIKYEKLAEMLNRAEQMHQARELRPGIKSERQTRKRKLSSSAADEIKTDDEAKYSLAEKKAEASSTAYDVDFVPVPPRKRKG</sequence>
<proteinExistence type="predicted"/>